<sequence length="48" mass="5323">MLSLLSKCIDRMNLYNNAAHFGEVAGEEAGAAWKDILNLLYELLGKPE</sequence>
<keyword evidence="1" id="KW-0675">Receptor</keyword>
<gene>
    <name evidence="1" type="primary">RYR3_3</name>
    <name evidence="1" type="ORF">EYF80_064047</name>
</gene>
<organism evidence="1 2">
    <name type="scientific">Liparis tanakae</name>
    <name type="common">Tanaka's snailfish</name>
    <dbReference type="NCBI Taxonomy" id="230148"/>
    <lineage>
        <taxon>Eukaryota</taxon>
        <taxon>Metazoa</taxon>
        <taxon>Chordata</taxon>
        <taxon>Craniata</taxon>
        <taxon>Vertebrata</taxon>
        <taxon>Euteleostomi</taxon>
        <taxon>Actinopterygii</taxon>
        <taxon>Neopterygii</taxon>
        <taxon>Teleostei</taxon>
        <taxon>Neoteleostei</taxon>
        <taxon>Acanthomorphata</taxon>
        <taxon>Eupercaria</taxon>
        <taxon>Perciformes</taxon>
        <taxon>Cottioidei</taxon>
        <taxon>Cottales</taxon>
        <taxon>Liparidae</taxon>
        <taxon>Liparis</taxon>
    </lineage>
</organism>
<dbReference type="GO" id="GO:0014808">
    <property type="term" value="P:release of sequestered calcium ion into cytosol by sarcoplasmic reticulum"/>
    <property type="evidence" value="ECO:0007669"/>
    <property type="project" value="TreeGrafter"/>
</dbReference>
<name>A0A4Z2EAP2_9TELE</name>
<dbReference type="GO" id="GO:0042383">
    <property type="term" value="C:sarcolemma"/>
    <property type="evidence" value="ECO:0007669"/>
    <property type="project" value="TreeGrafter"/>
</dbReference>
<evidence type="ECO:0000313" key="2">
    <source>
        <dbReference type="Proteomes" id="UP000314294"/>
    </source>
</evidence>
<dbReference type="PANTHER" id="PTHR46399:SF9">
    <property type="entry name" value="RYANODINE RECEPTOR 3"/>
    <property type="match status" value="1"/>
</dbReference>
<dbReference type="GO" id="GO:0034704">
    <property type="term" value="C:calcium channel complex"/>
    <property type="evidence" value="ECO:0007669"/>
    <property type="project" value="TreeGrafter"/>
</dbReference>
<dbReference type="GO" id="GO:0005219">
    <property type="term" value="F:ryanodine-sensitive calcium-release channel activity"/>
    <property type="evidence" value="ECO:0007669"/>
    <property type="project" value="TreeGrafter"/>
</dbReference>
<dbReference type="GO" id="GO:0033017">
    <property type="term" value="C:sarcoplasmic reticulum membrane"/>
    <property type="evidence" value="ECO:0007669"/>
    <property type="project" value="TreeGrafter"/>
</dbReference>
<reference evidence="1 2" key="1">
    <citation type="submission" date="2019-03" db="EMBL/GenBank/DDBJ databases">
        <title>First draft genome of Liparis tanakae, snailfish: a comprehensive survey of snailfish specific genes.</title>
        <authorList>
            <person name="Kim W."/>
            <person name="Song I."/>
            <person name="Jeong J.-H."/>
            <person name="Kim D."/>
            <person name="Kim S."/>
            <person name="Ryu S."/>
            <person name="Song J.Y."/>
            <person name="Lee S.K."/>
        </authorList>
    </citation>
    <scope>NUCLEOTIDE SEQUENCE [LARGE SCALE GENOMIC DNA]</scope>
    <source>
        <tissue evidence="1">Muscle</tissue>
    </source>
</reference>
<accession>A0A4Z2EAP2</accession>
<evidence type="ECO:0000313" key="1">
    <source>
        <dbReference type="EMBL" id="TNN25821.1"/>
    </source>
</evidence>
<comment type="caution">
    <text evidence="1">The sequence shown here is derived from an EMBL/GenBank/DDBJ whole genome shotgun (WGS) entry which is preliminary data.</text>
</comment>
<dbReference type="PANTHER" id="PTHR46399">
    <property type="entry name" value="B30.2/SPRY DOMAIN-CONTAINING PROTEIN"/>
    <property type="match status" value="1"/>
</dbReference>
<dbReference type="EMBL" id="SRLO01011579">
    <property type="protein sequence ID" value="TNN25821.1"/>
    <property type="molecule type" value="Genomic_DNA"/>
</dbReference>
<dbReference type="InterPro" id="IPR015925">
    <property type="entry name" value="Ryanodine_IP3_receptor"/>
</dbReference>
<dbReference type="AlphaFoldDB" id="A0A4Z2EAP2"/>
<protein>
    <submittedName>
        <fullName evidence="1">Ryanodine receptor 3</fullName>
    </submittedName>
</protein>
<dbReference type="GO" id="GO:0005790">
    <property type="term" value="C:smooth endoplasmic reticulum"/>
    <property type="evidence" value="ECO:0007669"/>
    <property type="project" value="TreeGrafter"/>
</dbReference>
<dbReference type="Proteomes" id="UP000314294">
    <property type="component" value="Unassembled WGS sequence"/>
</dbReference>
<keyword evidence="2" id="KW-1185">Reference proteome</keyword>
<dbReference type="GO" id="GO:0006941">
    <property type="term" value="P:striated muscle contraction"/>
    <property type="evidence" value="ECO:0007669"/>
    <property type="project" value="TreeGrafter"/>
</dbReference>
<dbReference type="Gene3D" id="1.25.10.30">
    <property type="entry name" value="IP3 receptor type 1 binding core, RIH domain"/>
    <property type="match status" value="1"/>
</dbReference>
<dbReference type="GO" id="GO:0030018">
    <property type="term" value="C:Z disc"/>
    <property type="evidence" value="ECO:0007669"/>
    <property type="project" value="TreeGrafter"/>
</dbReference>
<proteinExistence type="predicted"/>